<accession>T0KVI5</accession>
<comment type="caution">
    <text evidence="5">The sequence shown here is derived from an EMBL/GenBank/DDBJ whole genome shotgun (WGS) entry which is preliminary data.</text>
</comment>
<evidence type="ECO:0000256" key="2">
    <source>
        <dbReference type="ARBA" id="ARBA00022679"/>
    </source>
</evidence>
<dbReference type="Proteomes" id="UP000015530">
    <property type="component" value="Unassembled WGS sequence"/>
</dbReference>
<evidence type="ECO:0000313" key="6">
    <source>
        <dbReference type="Proteomes" id="UP000015530"/>
    </source>
</evidence>
<comment type="similarity">
    <text evidence="1">Belongs to the transferase hexapeptide repeat family.</text>
</comment>
<dbReference type="Pfam" id="PF14602">
    <property type="entry name" value="Hexapep_2"/>
    <property type="match status" value="1"/>
</dbReference>
<dbReference type="SUPFAM" id="SSF51161">
    <property type="entry name" value="Trimeric LpxA-like enzymes"/>
    <property type="match status" value="1"/>
</dbReference>
<dbReference type="CDD" id="cd03357">
    <property type="entry name" value="LbH_MAT_GAT"/>
    <property type="match status" value="1"/>
</dbReference>
<dbReference type="AlphaFoldDB" id="T0KVI5"/>
<dbReference type="OrthoDB" id="25818at2759"/>
<sequence length="234" mass="24901">MVLGTSAAVAETAESPSGDVGRHVGRHDYENMISGQPHDCLAPALIDLRRRARRKILKYNSTLPPEYSPVVESSFRDTLLREILGKVGASPLVESPLTVGYGCNIEVGDGFVAQSNLVILDSAMVKIGHRVSFGPSVTIMTATEGKGPADSWQRQYAQPVFVGDDCCIGANVTIFPGVSIGRGCKIAAGSFVRNDIPDFSVALGGPARVAPKTSNLSRRWLSESVFSTTELHGS</sequence>
<dbReference type="Pfam" id="PF12464">
    <property type="entry name" value="Mac"/>
    <property type="match status" value="1"/>
</dbReference>
<evidence type="ECO:0000256" key="1">
    <source>
        <dbReference type="ARBA" id="ARBA00007274"/>
    </source>
</evidence>
<feature type="domain" description="Maltose/galactoside acetyltransferase" evidence="4">
    <location>
        <begin position="29"/>
        <end position="89"/>
    </location>
</feature>
<dbReference type="Gene3D" id="2.160.10.10">
    <property type="entry name" value="Hexapeptide repeat proteins"/>
    <property type="match status" value="1"/>
</dbReference>
<dbReference type="InterPro" id="IPR001451">
    <property type="entry name" value="Hexapep"/>
</dbReference>
<dbReference type="InterPro" id="IPR051159">
    <property type="entry name" value="Hexapeptide_acetyltransf"/>
</dbReference>
<protein>
    <submittedName>
        <fullName evidence="5">Galactoside O-acetyltransferase</fullName>
    </submittedName>
</protein>
<gene>
    <name evidence="5" type="ORF">CGLO_03494</name>
</gene>
<dbReference type="GO" id="GO:0008374">
    <property type="term" value="F:O-acyltransferase activity"/>
    <property type="evidence" value="ECO:0007669"/>
    <property type="project" value="TreeGrafter"/>
</dbReference>
<dbReference type="SMART" id="SM01266">
    <property type="entry name" value="Mac"/>
    <property type="match status" value="1"/>
</dbReference>
<evidence type="ECO:0000256" key="3">
    <source>
        <dbReference type="SAM" id="MobiDB-lite"/>
    </source>
</evidence>
<keyword evidence="2 5" id="KW-0808">Transferase</keyword>
<evidence type="ECO:0000259" key="4">
    <source>
        <dbReference type="SMART" id="SM01266"/>
    </source>
</evidence>
<dbReference type="HOGENOM" id="CLU_051638_3_0_1"/>
<dbReference type="EMBL" id="AMYD01000722">
    <property type="protein sequence ID" value="EQB56513.1"/>
    <property type="molecule type" value="Genomic_DNA"/>
</dbReference>
<dbReference type="STRING" id="1237896.T0KVI5"/>
<dbReference type="InterPro" id="IPR011004">
    <property type="entry name" value="Trimer_LpxA-like_sf"/>
</dbReference>
<dbReference type="PANTHER" id="PTHR23416">
    <property type="entry name" value="SIALIC ACID SYNTHASE-RELATED"/>
    <property type="match status" value="1"/>
</dbReference>
<evidence type="ECO:0000313" key="5">
    <source>
        <dbReference type="EMBL" id="EQB56513.1"/>
    </source>
</evidence>
<organism evidence="5 6">
    <name type="scientific">Colletotrichum gloeosporioides (strain Cg-14)</name>
    <name type="common">Anthracnose fungus</name>
    <name type="synonym">Glomerella cingulata</name>
    <dbReference type="NCBI Taxonomy" id="1237896"/>
    <lineage>
        <taxon>Eukaryota</taxon>
        <taxon>Fungi</taxon>
        <taxon>Dikarya</taxon>
        <taxon>Ascomycota</taxon>
        <taxon>Pezizomycotina</taxon>
        <taxon>Sordariomycetes</taxon>
        <taxon>Hypocreomycetidae</taxon>
        <taxon>Glomerellales</taxon>
        <taxon>Glomerellaceae</taxon>
        <taxon>Colletotrichum</taxon>
        <taxon>Colletotrichum gloeosporioides species complex</taxon>
    </lineage>
</organism>
<dbReference type="PANTHER" id="PTHR23416:SF23">
    <property type="entry name" value="ACETYLTRANSFERASE C18B11.09C-RELATED"/>
    <property type="match status" value="1"/>
</dbReference>
<proteinExistence type="inferred from homology"/>
<reference evidence="6" key="1">
    <citation type="journal article" date="2013" name="Mol. Plant Microbe Interact.">
        <title>Global aspects of pacC regulation of pathogenicity genes in Colletotrichum gloeosporioides as revealed by transcriptome analysis.</title>
        <authorList>
            <person name="Alkan N."/>
            <person name="Meng X."/>
            <person name="Friedlander G."/>
            <person name="Reuveni E."/>
            <person name="Sukno S."/>
            <person name="Sherman A."/>
            <person name="Thon M."/>
            <person name="Fluhr R."/>
            <person name="Prusky D."/>
        </authorList>
    </citation>
    <scope>NUCLEOTIDE SEQUENCE [LARGE SCALE GENOMIC DNA]</scope>
    <source>
        <strain evidence="6">Cg-14</strain>
    </source>
</reference>
<feature type="region of interest" description="Disordered" evidence="3">
    <location>
        <begin position="1"/>
        <end position="25"/>
    </location>
</feature>
<name>T0KVI5_COLGC</name>
<dbReference type="GO" id="GO:0016407">
    <property type="term" value="F:acetyltransferase activity"/>
    <property type="evidence" value="ECO:0007669"/>
    <property type="project" value="InterPro"/>
</dbReference>
<dbReference type="InterPro" id="IPR024688">
    <property type="entry name" value="Mac_dom"/>
</dbReference>